<accession>A0A0D2L0R6</accession>
<feature type="non-terminal residue" evidence="1">
    <location>
        <position position="1"/>
    </location>
</feature>
<evidence type="ECO:0000313" key="2">
    <source>
        <dbReference type="Proteomes" id="UP000054270"/>
    </source>
</evidence>
<evidence type="ECO:0008006" key="3">
    <source>
        <dbReference type="Google" id="ProtNLM"/>
    </source>
</evidence>
<keyword evidence="2" id="KW-1185">Reference proteome</keyword>
<dbReference type="OMA" id="ASEEHCL"/>
<protein>
    <recommendedName>
        <fullName evidence="3">Arrestin-like N-terminal domain-containing protein</fullName>
    </recommendedName>
</protein>
<dbReference type="OrthoDB" id="3230530at2759"/>
<name>A0A0D2L0R6_HYPSF</name>
<reference evidence="2" key="1">
    <citation type="submission" date="2014-04" db="EMBL/GenBank/DDBJ databases">
        <title>Evolutionary Origins and Diversification of the Mycorrhizal Mutualists.</title>
        <authorList>
            <consortium name="DOE Joint Genome Institute"/>
            <consortium name="Mycorrhizal Genomics Consortium"/>
            <person name="Kohler A."/>
            <person name="Kuo A."/>
            <person name="Nagy L.G."/>
            <person name="Floudas D."/>
            <person name="Copeland A."/>
            <person name="Barry K.W."/>
            <person name="Cichocki N."/>
            <person name="Veneault-Fourrey C."/>
            <person name="LaButti K."/>
            <person name="Lindquist E.A."/>
            <person name="Lipzen A."/>
            <person name="Lundell T."/>
            <person name="Morin E."/>
            <person name="Murat C."/>
            <person name="Riley R."/>
            <person name="Ohm R."/>
            <person name="Sun H."/>
            <person name="Tunlid A."/>
            <person name="Henrissat B."/>
            <person name="Grigoriev I.V."/>
            <person name="Hibbett D.S."/>
            <person name="Martin F."/>
        </authorList>
    </citation>
    <scope>NUCLEOTIDE SEQUENCE [LARGE SCALE GENOMIC DNA]</scope>
    <source>
        <strain evidence="2">FD-334 SS-4</strain>
    </source>
</reference>
<evidence type="ECO:0000313" key="1">
    <source>
        <dbReference type="EMBL" id="KJA20222.1"/>
    </source>
</evidence>
<dbReference type="AlphaFoldDB" id="A0A0D2L0R6"/>
<organism evidence="1 2">
    <name type="scientific">Hypholoma sublateritium (strain FD-334 SS-4)</name>
    <dbReference type="NCBI Taxonomy" id="945553"/>
    <lineage>
        <taxon>Eukaryota</taxon>
        <taxon>Fungi</taxon>
        <taxon>Dikarya</taxon>
        <taxon>Basidiomycota</taxon>
        <taxon>Agaricomycotina</taxon>
        <taxon>Agaricomycetes</taxon>
        <taxon>Agaricomycetidae</taxon>
        <taxon>Agaricales</taxon>
        <taxon>Agaricineae</taxon>
        <taxon>Strophariaceae</taxon>
        <taxon>Hypholoma</taxon>
    </lineage>
</organism>
<dbReference type="Proteomes" id="UP000054270">
    <property type="component" value="Unassembled WGS sequence"/>
</dbReference>
<gene>
    <name evidence="1" type="ORF">HYPSUDRAFT_111166</name>
</gene>
<feature type="non-terminal residue" evidence="1">
    <location>
        <position position="209"/>
    </location>
</feature>
<sequence>GNQGQRFFPHTGYLGLTPVRVEGIVRTRLDADAKRLPARCITVAVRCYESRVGRVAALQSTLLVDCTHTLWAAPDYEPIGALEFPFRLSIPARVAGFSTAAYVDYRCVWRIEAVLHHAPIVGVGARQVRHFELPLVRYDLPPPRPLAPPQQHETAKPRAPRIRYSIHPPTGPIGPQDLVSIPIHLQPLDHAVSVRSASVIVERRIVLHD</sequence>
<dbReference type="EMBL" id="KN817569">
    <property type="protein sequence ID" value="KJA20222.1"/>
    <property type="molecule type" value="Genomic_DNA"/>
</dbReference>
<proteinExistence type="predicted"/>
<dbReference type="STRING" id="945553.A0A0D2L0R6"/>